<sequence>MRRAHWRRARARVRACSGNAVVVLLLTGFLGTVLGVLSSAPASGARSAIAAAGGADGALRWQTPLSDDAGAQADAATSVLDRFVASHGATWTRTVVTRPVDRHVGPDAEPADPVVLMANPAAPARSILVDGTWPDVPAAAGDAAAVGAVPGALHADAAAGAGVGPGDVLELDGIRWSSSEPGKPRTRAIPPGPVTR</sequence>
<reference evidence="3" key="1">
    <citation type="journal article" date="2019" name="Int. J. Syst. Evol. Microbiol.">
        <title>The Global Catalogue of Microorganisms (GCM) 10K type strain sequencing project: providing services to taxonomists for standard genome sequencing and annotation.</title>
        <authorList>
            <consortium name="The Broad Institute Genomics Platform"/>
            <consortium name="The Broad Institute Genome Sequencing Center for Infectious Disease"/>
            <person name="Wu L."/>
            <person name="Ma J."/>
        </authorList>
    </citation>
    <scope>NUCLEOTIDE SEQUENCE [LARGE SCALE GENOMIC DNA]</scope>
    <source>
        <strain evidence="3">NBRC 109019</strain>
    </source>
</reference>
<dbReference type="RefSeq" id="WP_286329076.1">
    <property type="nucleotide sequence ID" value="NZ_AP027734.1"/>
</dbReference>
<feature type="region of interest" description="Disordered" evidence="1">
    <location>
        <begin position="173"/>
        <end position="196"/>
    </location>
</feature>
<evidence type="ECO:0000313" key="3">
    <source>
        <dbReference type="Proteomes" id="UP001321477"/>
    </source>
</evidence>
<dbReference type="EMBL" id="AP027734">
    <property type="protein sequence ID" value="BDZ55614.1"/>
    <property type="molecule type" value="Genomic_DNA"/>
</dbReference>
<gene>
    <name evidence="2" type="ORF">GCM10025870_26870</name>
</gene>
<proteinExistence type="predicted"/>
<accession>A0ABN6YF60</accession>
<dbReference type="Proteomes" id="UP001321477">
    <property type="component" value="Chromosome"/>
</dbReference>
<evidence type="ECO:0008006" key="4">
    <source>
        <dbReference type="Google" id="ProtNLM"/>
    </source>
</evidence>
<evidence type="ECO:0000313" key="2">
    <source>
        <dbReference type="EMBL" id="BDZ55614.1"/>
    </source>
</evidence>
<name>A0ABN6YF60_9MICO</name>
<evidence type="ECO:0000256" key="1">
    <source>
        <dbReference type="SAM" id="MobiDB-lite"/>
    </source>
</evidence>
<protein>
    <recommendedName>
        <fullName evidence="4">ABC transporter permease</fullName>
    </recommendedName>
</protein>
<organism evidence="2 3">
    <name type="scientific">Agromyces marinus</name>
    <dbReference type="NCBI Taxonomy" id="1389020"/>
    <lineage>
        <taxon>Bacteria</taxon>
        <taxon>Bacillati</taxon>
        <taxon>Actinomycetota</taxon>
        <taxon>Actinomycetes</taxon>
        <taxon>Micrococcales</taxon>
        <taxon>Microbacteriaceae</taxon>
        <taxon>Agromyces</taxon>
    </lineage>
</organism>
<keyword evidence="3" id="KW-1185">Reference proteome</keyword>